<dbReference type="SMART" id="SM00256">
    <property type="entry name" value="FBOX"/>
    <property type="match status" value="1"/>
</dbReference>
<dbReference type="AlphaFoldDB" id="A0AAW1SY32"/>
<reference evidence="3 4" key="1">
    <citation type="journal article" date="2024" name="Nat. Commun.">
        <title>Phylogenomics reveals the evolutionary origins of lichenization in chlorophyte algae.</title>
        <authorList>
            <person name="Puginier C."/>
            <person name="Libourel C."/>
            <person name="Otte J."/>
            <person name="Skaloud P."/>
            <person name="Haon M."/>
            <person name="Grisel S."/>
            <person name="Petersen M."/>
            <person name="Berrin J.G."/>
            <person name="Delaux P.M."/>
            <person name="Dal Grande F."/>
            <person name="Keller J."/>
        </authorList>
    </citation>
    <scope>NUCLEOTIDE SEQUENCE [LARGE SCALE GENOMIC DNA]</scope>
    <source>
        <strain evidence="3 4">SAG 2523</strain>
    </source>
</reference>
<feature type="region of interest" description="Disordered" evidence="1">
    <location>
        <begin position="228"/>
        <end position="254"/>
    </location>
</feature>
<dbReference type="InterPro" id="IPR036047">
    <property type="entry name" value="F-box-like_dom_sf"/>
</dbReference>
<organism evidence="3 4">
    <name type="scientific">Apatococcus fuscideae</name>
    <dbReference type="NCBI Taxonomy" id="2026836"/>
    <lineage>
        <taxon>Eukaryota</taxon>
        <taxon>Viridiplantae</taxon>
        <taxon>Chlorophyta</taxon>
        <taxon>core chlorophytes</taxon>
        <taxon>Trebouxiophyceae</taxon>
        <taxon>Chlorellales</taxon>
        <taxon>Chlorellaceae</taxon>
        <taxon>Apatococcus</taxon>
    </lineage>
</organism>
<evidence type="ECO:0000313" key="3">
    <source>
        <dbReference type="EMBL" id="KAK9861666.1"/>
    </source>
</evidence>
<proteinExistence type="predicted"/>
<evidence type="ECO:0000259" key="2">
    <source>
        <dbReference type="PROSITE" id="PS50181"/>
    </source>
</evidence>
<dbReference type="Pfam" id="PF12937">
    <property type="entry name" value="F-box-like"/>
    <property type="match status" value="1"/>
</dbReference>
<evidence type="ECO:0000313" key="4">
    <source>
        <dbReference type="Proteomes" id="UP001485043"/>
    </source>
</evidence>
<dbReference type="SUPFAM" id="SSF81383">
    <property type="entry name" value="F-box domain"/>
    <property type="match status" value="1"/>
</dbReference>
<gene>
    <name evidence="3" type="ORF">WJX84_007352</name>
</gene>
<dbReference type="Pfam" id="PF12014">
    <property type="entry name" value="Cyclin_D1_bind"/>
    <property type="match status" value="1"/>
</dbReference>
<accession>A0AAW1SY32</accession>
<feature type="domain" description="F-box" evidence="2">
    <location>
        <begin position="5"/>
        <end position="51"/>
    </location>
</feature>
<name>A0AAW1SY32_9CHLO</name>
<protein>
    <recommendedName>
        <fullName evidence="2">F-box domain-containing protein</fullName>
    </recommendedName>
</protein>
<comment type="caution">
    <text evidence="3">The sequence shown here is derived from an EMBL/GenBank/DDBJ whole genome shotgun (WGS) entry which is preliminary data.</text>
</comment>
<keyword evidence="4" id="KW-1185">Reference proteome</keyword>
<dbReference type="PROSITE" id="PS50181">
    <property type="entry name" value="FBOX"/>
    <property type="match status" value="1"/>
</dbReference>
<dbReference type="Proteomes" id="UP001485043">
    <property type="component" value="Unassembled WGS sequence"/>
</dbReference>
<sequence>MEELPSSFLSLPDAVCDEVLLQLGQQDFGKVALVCRQLREAVNRNSLWVQLCQRTWASNTSVHNWLVDSPGTIFHDRARVRPVDFRGVYKLLELGSDLVGLWRADRAGPLSNINNQLLAFSWQQDCIQGHWLCFESMILPADRSKAYTLSSAGTIFPEFLSSRDCILKEWAAASPGQRSRQTSAEAAAAVAIPSINASADLLGSSPEGSFESEMLKFMQASVASKKARKRSFNRSSSPGVPAGGSPSSRPAAGRHLSRIHRPLATRQHPLSGLWKGDLGREGIHVFSVSSDFSGPAARISAVQITGPMPDQPIWMALAAPLPEPWTDSEAAYVDMRARLVDDELSHMGFETGAGPLRYHLPGNTQVQRCFEGKGLLSRRSVTRSRWVDGRLWVYDRDTIGFLWLEEPVQWAAVLLDMVRIDAEM</sequence>
<dbReference type="Gene3D" id="1.20.1280.50">
    <property type="match status" value="1"/>
</dbReference>
<dbReference type="EMBL" id="JALJOV010000719">
    <property type="protein sequence ID" value="KAK9861666.1"/>
    <property type="molecule type" value="Genomic_DNA"/>
</dbReference>
<evidence type="ECO:0000256" key="1">
    <source>
        <dbReference type="SAM" id="MobiDB-lite"/>
    </source>
</evidence>
<feature type="compositionally biased region" description="Low complexity" evidence="1">
    <location>
        <begin position="234"/>
        <end position="254"/>
    </location>
</feature>
<dbReference type="InterPro" id="IPR001810">
    <property type="entry name" value="F-box_dom"/>
</dbReference>